<accession>A0A6C0P9Q6</accession>
<evidence type="ECO:0000256" key="1">
    <source>
        <dbReference type="ARBA" id="ARBA00010928"/>
    </source>
</evidence>
<dbReference type="InterPro" id="IPR036291">
    <property type="entry name" value="NAD(P)-bd_dom_sf"/>
</dbReference>
<protein>
    <submittedName>
        <fullName evidence="4">Gfo/Idh/MocA family oxidoreductase</fullName>
    </submittedName>
</protein>
<feature type="domain" description="Gfo/Idh/MocA-like oxidoreductase N-terminal" evidence="2">
    <location>
        <begin position="6"/>
        <end position="126"/>
    </location>
</feature>
<evidence type="ECO:0000259" key="3">
    <source>
        <dbReference type="Pfam" id="PF02894"/>
    </source>
</evidence>
<evidence type="ECO:0000313" key="5">
    <source>
        <dbReference type="Proteomes" id="UP000479114"/>
    </source>
</evidence>
<dbReference type="GO" id="GO:0016491">
    <property type="term" value="F:oxidoreductase activity"/>
    <property type="evidence" value="ECO:0007669"/>
    <property type="project" value="TreeGrafter"/>
</dbReference>
<dbReference type="GO" id="GO:0005737">
    <property type="term" value="C:cytoplasm"/>
    <property type="evidence" value="ECO:0007669"/>
    <property type="project" value="TreeGrafter"/>
</dbReference>
<gene>
    <name evidence="4" type="ORF">GZH47_24905</name>
</gene>
<dbReference type="GO" id="GO:0006740">
    <property type="term" value="P:NADPH regeneration"/>
    <property type="evidence" value="ECO:0007669"/>
    <property type="project" value="TreeGrafter"/>
</dbReference>
<organism evidence="4 5">
    <name type="scientific">Paenibacillus rhizovicinus</name>
    <dbReference type="NCBI Taxonomy" id="2704463"/>
    <lineage>
        <taxon>Bacteria</taxon>
        <taxon>Bacillati</taxon>
        <taxon>Bacillota</taxon>
        <taxon>Bacilli</taxon>
        <taxon>Bacillales</taxon>
        <taxon>Paenibacillaceae</taxon>
        <taxon>Paenibacillus</taxon>
    </lineage>
</organism>
<dbReference type="Proteomes" id="UP000479114">
    <property type="component" value="Chromosome"/>
</dbReference>
<dbReference type="EMBL" id="CP048286">
    <property type="protein sequence ID" value="QHW35268.1"/>
    <property type="molecule type" value="Genomic_DNA"/>
</dbReference>
<dbReference type="Gene3D" id="3.30.360.10">
    <property type="entry name" value="Dihydrodipicolinate Reductase, domain 2"/>
    <property type="match status" value="1"/>
</dbReference>
<dbReference type="PANTHER" id="PTHR42840">
    <property type="entry name" value="NAD(P)-BINDING ROSSMANN-FOLD SUPERFAMILY PROTEIN-RELATED"/>
    <property type="match status" value="1"/>
</dbReference>
<sequence length="372" mass="41669">MSAIVKIGLIGLGEAAQVIHLPVLQAMGDAFEITAVCDISPSLVQAIGDQYRVPGRYASAEDLLDDEEVEAVLVLNSDEYHADCIVEALKRDKHVFVEKPMCLTKADAKRIIEAKNASSGKVMVGYMRRYAEAFVQGVEEVKKLGRINYARVRDIIGQNSYFIKQSANVLRFTDIPAELAEDRRLRAQALAKEALGERAERFNNTYRLMGGLSSHDLSAMREILGMPARVLAASRWKDGQFMSAMFQYDEGFNVLFETGCDHQGRFDATIEVMGETGTVRVDYDTAYIRHLPTVLTITETTGDRYQETVIRPTFTDSYTIELRHFHEVIVNDAPIKTTPEDAAQDLELFEMLIEAMDEAEQRASREQASPVL</sequence>
<evidence type="ECO:0000313" key="4">
    <source>
        <dbReference type="EMBL" id="QHW35268.1"/>
    </source>
</evidence>
<dbReference type="Gene3D" id="3.40.50.720">
    <property type="entry name" value="NAD(P)-binding Rossmann-like Domain"/>
    <property type="match status" value="1"/>
</dbReference>
<feature type="domain" description="Gfo/Idh/MocA-like oxidoreductase C-terminal" evidence="3">
    <location>
        <begin position="210"/>
        <end position="358"/>
    </location>
</feature>
<proteinExistence type="inferred from homology"/>
<dbReference type="Pfam" id="PF01408">
    <property type="entry name" value="GFO_IDH_MocA"/>
    <property type="match status" value="1"/>
</dbReference>
<keyword evidence="5" id="KW-1185">Reference proteome</keyword>
<dbReference type="SUPFAM" id="SSF51735">
    <property type="entry name" value="NAD(P)-binding Rossmann-fold domains"/>
    <property type="match status" value="1"/>
</dbReference>
<dbReference type="KEGG" id="prz:GZH47_24905"/>
<reference evidence="4 5" key="1">
    <citation type="submission" date="2020-02" db="EMBL/GenBank/DDBJ databases">
        <title>Paenibacillus sp. nov., isolated from rhizosphere soil of tomato.</title>
        <authorList>
            <person name="Weon H.-Y."/>
            <person name="Lee S.A."/>
        </authorList>
    </citation>
    <scope>NUCLEOTIDE SEQUENCE [LARGE SCALE GENOMIC DNA]</scope>
    <source>
        <strain evidence="4 5">14171R-81</strain>
    </source>
</reference>
<evidence type="ECO:0000259" key="2">
    <source>
        <dbReference type="Pfam" id="PF01408"/>
    </source>
</evidence>
<dbReference type="InterPro" id="IPR004104">
    <property type="entry name" value="Gfo/Idh/MocA-like_OxRdtase_C"/>
</dbReference>
<dbReference type="GO" id="GO:0000166">
    <property type="term" value="F:nucleotide binding"/>
    <property type="evidence" value="ECO:0007669"/>
    <property type="project" value="InterPro"/>
</dbReference>
<name>A0A6C0P9Q6_9BACL</name>
<dbReference type="PANTHER" id="PTHR42840:SF7">
    <property type="entry name" value="BINDING ROSSMANN FOLD OXIDOREDUCTASE, PUTATIVE (AFU_ORTHOLOGUE AFUA_4G10190)-RELATED"/>
    <property type="match status" value="1"/>
</dbReference>
<dbReference type="Pfam" id="PF02894">
    <property type="entry name" value="GFO_IDH_MocA_C"/>
    <property type="match status" value="1"/>
</dbReference>
<dbReference type="SUPFAM" id="SSF55347">
    <property type="entry name" value="Glyceraldehyde-3-phosphate dehydrogenase-like, C-terminal domain"/>
    <property type="match status" value="1"/>
</dbReference>
<dbReference type="AlphaFoldDB" id="A0A6C0P9Q6"/>
<dbReference type="InterPro" id="IPR000683">
    <property type="entry name" value="Gfo/Idh/MocA-like_OxRdtase_N"/>
</dbReference>
<comment type="similarity">
    <text evidence="1">Belongs to the Gfo/Idh/MocA family.</text>
</comment>